<dbReference type="EMBL" id="VBAM01000112">
    <property type="protein sequence ID" value="TMJ14369.1"/>
    <property type="molecule type" value="Genomic_DNA"/>
</dbReference>
<evidence type="ECO:0000259" key="11">
    <source>
        <dbReference type="PROSITE" id="PS50928"/>
    </source>
</evidence>
<dbReference type="InterPro" id="IPR035906">
    <property type="entry name" value="MetI-like_sf"/>
</dbReference>
<accession>A0A537M291</accession>
<keyword evidence="2 10" id="KW-0813">Transport</keyword>
<feature type="transmembrane region" description="Helical" evidence="10">
    <location>
        <begin position="98"/>
        <end position="119"/>
    </location>
</feature>
<dbReference type="Proteomes" id="UP000320393">
    <property type="component" value="Unassembled WGS sequence"/>
</dbReference>
<dbReference type="InterPro" id="IPR000515">
    <property type="entry name" value="MetI-like"/>
</dbReference>
<evidence type="ECO:0000256" key="1">
    <source>
        <dbReference type="ARBA" id="ARBA00004651"/>
    </source>
</evidence>
<keyword evidence="8 10" id="KW-0472">Membrane</keyword>
<evidence type="ECO:0000256" key="3">
    <source>
        <dbReference type="ARBA" id="ARBA00022475"/>
    </source>
</evidence>
<evidence type="ECO:0000256" key="5">
    <source>
        <dbReference type="ARBA" id="ARBA00022856"/>
    </source>
</evidence>
<comment type="caution">
    <text evidence="12">The sequence shown here is derived from an EMBL/GenBank/DDBJ whole genome shotgun (WGS) entry which is preliminary data.</text>
</comment>
<comment type="subcellular location">
    <subcellularLocation>
        <location evidence="1 10">Cell membrane</location>
        <topology evidence="1 10">Multi-pass membrane protein</topology>
    </subcellularLocation>
</comment>
<evidence type="ECO:0000256" key="9">
    <source>
        <dbReference type="ARBA" id="ARBA00024202"/>
    </source>
</evidence>
<dbReference type="InterPro" id="IPR025966">
    <property type="entry name" value="OppC_N"/>
</dbReference>
<evidence type="ECO:0000256" key="4">
    <source>
        <dbReference type="ARBA" id="ARBA00022692"/>
    </source>
</evidence>
<evidence type="ECO:0000313" key="12">
    <source>
        <dbReference type="EMBL" id="TMJ14369.1"/>
    </source>
</evidence>
<dbReference type="CDD" id="cd06261">
    <property type="entry name" value="TM_PBP2"/>
    <property type="match status" value="1"/>
</dbReference>
<evidence type="ECO:0000256" key="10">
    <source>
        <dbReference type="RuleBase" id="RU363032"/>
    </source>
</evidence>
<feature type="transmembrane region" description="Helical" evidence="10">
    <location>
        <begin position="262"/>
        <end position="285"/>
    </location>
</feature>
<dbReference type="Pfam" id="PF00528">
    <property type="entry name" value="BPD_transp_1"/>
    <property type="match status" value="1"/>
</dbReference>
<keyword evidence="4 10" id="KW-0812">Transmembrane</keyword>
<evidence type="ECO:0000256" key="8">
    <source>
        <dbReference type="ARBA" id="ARBA00023136"/>
    </source>
</evidence>
<sequence length="298" mass="31814">MTAQAAPGTQRLALALPPAAAGRRAWARRASRNRMALAGAAIVAILVLLALSAPWITPARYDRPDFGAAWQFPSPRHWMGTDGVGRDLYSRVVYGSRVSLLVGLTAQTIALGVGLPLGLSAGVLGGRVDFAVMRVVDALTAFPQLLFALLIMVVLGSGLGNILLAIGLHAWIPICRLVRAQSLREREQEYAEAARAQGAGRVRIVLRHILPNLLAPVIVAVTLGIPQAIFTEAALSFLGIGIKPPAPSWGQMVGEGVNHIRFYWHLALFPTVMIAFTMAGFVLLGDGLRDVLDPRASM</sequence>
<keyword evidence="6" id="KW-0653">Protein transport</keyword>
<gene>
    <name evidence="12" type="ORF">E6H02_03360</name>
</gene>
<evidence type="ECO:0000256" key="7">
    <source>
        <dbReference type="ARBA" id="ARBA00022989"/>
    </source>
</evidence>
<dbReference type="PANTHER" id="PTHR43386:SF24">
    <property type="entry name" value="OLIGOPEPTIDE TRANSPORT SYSTEM PERMEASE PROTEIN AMID"/>
    <property type="match status" value="1"/>
</dbReference>
<comment type="similarity">
    <text evidence="9">Belongs to the binding-protein-dependent transport system permease family. OppBC subfamily.</text>
</comment>
<feature type="transmembrane region" description="Helical" evidence="10">
    <location>
        <begin position="36"/>
        <end position="56"/>
    </location>
</feature>
<keyword evidence="7 10" id="KW-1133">Transmembrane helix</keyword>
<feature type="domain" description="ABC transmembrane type-1" evidence="11">
    <location>
        <begin position="96"/>
        <end position="285"/>
    </location>
</feature>
<dbReference type="Pfam" id="PF12911">
    <property type="entry name" value="OppC_N"/>
    <property type="match status" value="1"/>
</dbReference>
<keyword evidence="3" id="KW-1003">Cell membrane</keyword>
<feature type="transmembrane region" description="Helical" evidence="10">
    <location>
        <begin position="213"/>
        <end position="242"/>
    </location>
</feature>
<dbReference type="SUPFAM" id="SSF161098">
    <property type="entry name" value="MetI-like"/>
    <property type="match status" value="1"/>
</dbReference>
<dbReference type="GO" id="GO:0015833">
    <property type="term" value="P:peptide transport"/>
    <property type="evidence" value="ECO:0007669"/>
    <property type="project" value="UniProtKB-KW"/>
</dbReference>
<dbReference type="GO" id="GO:0005886">
    <property type="term" value="C:plasma membrane"/>
    <property type="evidence" value="ECO:0007669"/>
    <property type="project" value="UniProtKB-SubCell"/>
</dbReference>
<organism evidence="12 13">
    <name type="scientific">Candidatus Segetimicrobium genomatis</name>
    <dbReference type="NCBI Taxonomy" id="2569760"/>
    <lineage>
        <taxon>Bacteria</taxon>
        <taxon>Bacillati</taxon>
        <taxon>Candidatus Sysuimicrobiota</taxon>
        <taxon>Candidatus Sysuimicrobiia</taxon>
        <taxon>Candidatus Sysuimicrobiales</taxon>
        <taxon>Candidatus Segetimicrobiaceae</taxon>
        <taxon>Candidatus Segetimicrobium</taxon>
    </lineage>
</organism>
<dbReference type="PROSITE" id="PS50928">
    <property type="entry name" value="ABC_TM1"/>
    <property type="match status" value="1"/>
</dbReference>
<dbReference type="AlphaFoldDB" id="A0A537M291"/>
<dbReference type="Gene3D" id="1.10.3720.10">
    <property type="entry name" value="MetI-like"/>
    <property type="match status" value="1"/>
</dbReference>
<dbReference type="GO" id="GO:0015031">
    <property type="term" value="P:protein transport"/>
    <property type="evidence" value="ECO:0007669"/>
    <property type="project" value="UniProtKB-KW"/>
</dbReference>
<proteinExistence type="inferred from homology"/>
<dbReference type="PANTHER" id="PTHR43386">
    <property type="entry name" value="OLIGOPEPTIDE TRANSPORT SYSTEM PERMEASE PROTEIN APPC"/>
    <property type="match status" value="1"/>
</dbReference>
<protein>
    <submittedName>
        <fullName evidence="12">ABC transporter permease</fullName>
    </submittedName>
</protein>
<dbReference type="GO" id="GO:0055085">
    <property type="term" value="P:transmembrane transport"/>
    <property type="evidence" value="ECO:0007669"/>
    <property type="project" value="InterPro"/>
</dbReference>
<keyword evidence="5" id="KW-0571">Peptide transport</keyword>
<evidence type="ECO:0000313" key="13">
    <source>
        <dbReference type="Proteomes" id="UP000320393"/>
    </source>
</evidence>
<evidence type="ECO:0000256" key="6">
    <source>
        <dbReference type="ARBA" id="ARBA00022927"/>
    </source>
</evidence>
<dbReference type="InterPro" id="IPR050366">
    <property type="entry name" value="BP-dependent_transpt_permease"/>
</dbReference>
<evidence type="ECO:0000256" key="2">
    <source>
        <dbReference type="ARBA" id="ARBA00022448"/>
    </source>
</evidence>
<name>A0A537M291_9BACT</name>
<reference evidence="12 13" key="1">
    <citation type="journal article" date="2019" name="Nat. Microbiol.">
        <title>Mediterranean grassland soil C-N compound turnover is dependent on rainfall and depth, and is mediated by genomically divergent microorganisms.</title>
        <authorList>
            <person name="Diamond S."/>
            <person name="Andeer P.F."/>
            <person name="Li Z."/>
            <person name="Crits-Christoph A."/>
            <person name="Burstein D."/>
            <person name="Anantharaman K."/>
            <person name="Lane K.R."/>
            <person name="Thomas B.C."/>
            <person name="Pan C."/>
            <person name="Northen T.R."/>
            <person name="Banfield J.F."/>
        </authorList>
    </citation>
    <scope>NUCLEOTIDE SEQUENCE [LARGE SCALE GENOMIC DNA]</scope>
    <source>
        <strain evidence="12">NP_5</strain>
    </source>
</reference>